<keyword evidence="1" id="KW-0812">Transmembrane</keyword>
<dbReference type="OrthoDB" id="162351at2"/>
<keyword evidence="1" id="KW-0472">Membrane</keyword>
<proteinExistence type="predicted"/>
<feature type="transmembrane region" description="Helical" evidence="1">
    <location>
        <begin position="122"/>
        <end position="141"/>
    </location>
</feature>
<gene>
    <name evidence="2" type="ORF">KDI_25960</name>
</gene>
<organism evidence="2 3">
    <name type="scientific">Dictyobacter arantiisoli</name>
    <dbReference type="NCBI Taxonomy" id="2014874"/>
    <lineage>
        <taxon>Bacteria</taxon>
        <taxon>Bacillati</taxon>
        <taxon>Chloroflexota</taxon>
        <taxon>Ktedonobacteria</taxon>
        <taxon>Ktedonobacterales</taxon>
        <taxon>Dictyobacteraceae</taxon>
        <taxon>Dictyobacter</taxon>
    </lineage>
</organism>
<reference evidence="2 3" key="1">
    <citation type="submission" date="2019-01" db="EMBL/GenBank/DDBJ databases">
        <title>Draft genome sequence of Dictyobacter sp. Uno17.</title>
        <authorList>
            <person name="Wang C.M."/>
            <person name="Zheng Y."/>
            <person name="Sakai Y."/>
            <person name="Abe K."/>
            <person name="Yokota A."/>
            <person name="Yabe S."/>
        </authorList>
    </citation>
    <scope>NUCLEOTIDE SEQUENCE [LARGE SCALE GENOMIC DNA]</scope>
    <source>
        <strain evidence="2 3">Uno17</strain>
    </source>
</reference>
<dbReference type="RefSeq" id="WP_149401993.1">
    <property type="nucleotide sequence ID" value="NZ_BIXY01000035.1"/>
</dbReference>
<evidence type="ECO:0000313" key="2">
    <source>
        <dbReference type="EMBL" id="GCF09032.1"/>
    </source>
</evidence>
<dbReference type="InterPro" id="IPR041916">
    <property type="entry name" value="Anti_sigma_zinc_sf"/>
</dbReference>
<sequence>MTQHHKHLVSRSDCPVDQLEWFVNHTLPVEEQAKVHAHLVGCAFCQAEVQNWMELRQALQTVSVHTPAPRADLFLQIEQQLDLPHQLAPWLHLPRLLQACGLALLVCAEHFRAQARLIRRELFWMPLVIVPLISLTVYLPPWQHSPGTAALLTALCTAFGMAFLYGREVDPAREMTLVTPTSPRLVLGVRCCLVFGYNLLLNCGLVLPFLAVQGIVTPAWFLANWLAPLCCLSAIALLLSILVNTSTALVVCILLWGLRLLPGVQTFLMGGPQPFWPTPGLQQYEHFWHQGPLLFALAILTMVLAFLLLERKERFSG</sequence>
<evidence type="ECO:0008006" key="4">
    <source>
        <dbReference type="Google" id="ProtNLM"/>
    </source>
</evidence>
<feature type="transmembrane region" description="Helical" evidence="1">
    <location>
        <begin position="249"/>
        <end position="268"/>
    </location>
</feature>
<dbReference type="EMBL" id="BIXY01000035">
    <property type="protein sequence ID" value="GCF09032.1"/>
    <property type="molecule type" value="Genomic_DNA"/>
</dbReference>
<dbReference type="AlphaFoldDB" id="A0A5A5TC71"/>
<protein>
    <recommendedName>
        <fullName evidence="4">Zinc-finger domain-containing protein</fullName>
    </recommendedName>
</protein>
<comment type="caution">
    <text evidence="2">The sequence shown here is derived from an EMBL/GenBank/DDBJ whole genome shotgun (WGS) entry which is preliminary data.</text>
</comment>
<feature type="transmembrane region" description="Helical" evidence="1">
    <location>
        <begin position="147"/>
        <end position="166"/>
    </location>
</feature>
<keyword evidence="3" id="KW-1185">Reference proteome</keyword>
<evidence type="ECO:0000256" key="1">
    <source>
        <dbReference type="SAM" id="Phobius"/>
    </source>
</evidence>
<feature type="transmembrane region" description="Helical" evidence="1">
    <location>
        <begin position="222"/>
        <end position="242"/>
    </location>
</feature>
<evidence type="ECO:0000313" key="3">
    <source>
        <dbReference type="Proteomes" id="UP000322530"/>
    </source>
</evidence>
<keyword evidence="1" id="KW-1133">Transmembrane helix</keyword>
<name>A0A5A5TC71_9CHLR</name>
<dbReference type="Gene3D" id="1.10.10.1320">
    <property type="entry name" value="Anti-sigma factor, zinc-finger domain"/>
    <property type="match status" value="1"/>
</dbReference>
<feature type="transmembrane region" description="Helical" evidence="1">
    <location>
        <begin position="187"/>
        <end position="210"/>
    </location>
</feature>
<dbReference type="Proteomes" id="UP000322530">
    <property type="component" value="Unassembled WGS sequence"/>
</dbReference>
<accession>A0A5A5TC71</accession>
<feature type="transmembrane region" description="Helical" evidence="1">
    <location>
        <begin position="288"/>
        <end position="309"/>
    </location>
</feature>